<dbReference type="Proteomes" id="UP000603453">
    <property type="component" value="Unassembled WGS sequence"/>
</dbReference>
<evidence type="ECO:0000256" key="1">
    <source>
        <dbReference type="ARBA" id="ARBA00005006"/>
    </source>
</evidence>
<dbReference type="OrthoDB" id="5596051at2759"/>
<reference evidence="9" key="1">
    <citation type="submission" date="2020-12" db="EMBL/GenBank/DDBJ databases">
        <title>Metabolic potential, ecology and presence of endohyphal bacteria is reflected in genomic diversity of Mucoromycotina.</title>
        <authorList>
            <person name="Muszewska A."/>
            <person name="Okrasinska A."/>
            <person name="Steczkiewicz K."/>
            <person name="Drgas O."/>
            <person name="Orlowska M."/>
            <person name="Perlinska-Lenart U."/>
            <person name="Aleksandrzak-Piekarczyk T."/>
            <person name="Szatraj K."/>
            <person name="Zielenkiewicz U."/>
            <person name="Pilsyk S."/>
            <person name="Malc E."/>
            <person name="Mieczkowski P."/>
            <person name="Kruszewska J.S."/>
            <person name="Biernat P."/>
            <person name="Pawlowska J."/>
        </authorList>
    </citation>
    <scope>NUCLEOTIDE SEQUENCE</scope>
    <source>
        <strain evidence="9">WA0000017839</strain>
    </source>
</reference>
<dbReference type="Gene3D" id="3.20.20.100">
    <property type="entry name" value="NADP-dependent oxidoreductase domain"/>
    <property type="match status" value="1"/>
</dbReference>
<evidence type="ECO:0000313" key="10">
    <source>
        <dbReference type="Proteomes" id="UP000603453"/>
    </source>
</evidence>
<evidence type="ECO:0000256" key="5">
    <source>
        <dbReference type="ARBA" id="ARBA00030406"/>
    </source>
</evidence>
<keyword evidence="10" id="KW-1185">Reference proteome</keyword>
<sequence length="248" mass="28926">MEMFLPKEKFPSSYQHLALYTGNIVKSVIGRNSVLDKKTNMEILDAINNTLDYGDRLNYRYYKDTKLVEIPDLRSSSKIDPEDRDHVEITAKLFYLDSVGQETYADEAWDHLNKLLDINHIDTLITSNNRYWKSLENLVNLGKVQNLGVTDLSRHDLEDFLNQVEIKPKINHIHVGECCHMPLDLIQLAKDKHIELLHNGDCTTILKTCELTHLLQKYDLVRDEVFIPRWVLKYTVFIRSRNIVTDKG</sequence>
<dbReference type="AlphaFoldDB" id="A0A8H7RG06"/>
<evidence type="ECO:0000313" key="9">
    <source>
        <dbReference type="EMBL" id="KAG2209943.1"/>
    </source>
</evidence>
<evidence type="ECO:0000256" key="2">
    <source>
        <dbReference type="ARBA" id="ARBA00008612"/>
    </source>
</evidence>
<dbReference type="GO" id="GO:0035226">
    <property type="term" value="F:glutamate-cysteine ligase catalytic subunit binding"/>
    <property type="evidence" value="ECO:0007669"/>
    <property type="project" value="InterPro"/>
</dbReference>
<dbReference type="PANTHER" id="PTHR13295:SF4">
    <property type="entry name" value="GLUTAMATE--CYSTEINE LIGASE REGULATORY SUBUNIT"/>
    <property type="match status" value="1"/>
</dbReference>
<name>A0A8H7RG06_9FUNG</name>
<gene>
    <name evidence="9" type="ORF">INT47_003378</name>
</gene>
<evidence type="ECO:0000256" key="8">
    <source>
        <dbReference type="ARBA" id="ARBA00032926"/>
    </source>
</evidence>
<comment type="pathway">
    <text evidence="1">Sulfur metabolism; glutathione biosynthesis; glutathione from L-cysteine and L-glutamate: step 1/2.</text>
</comment>
<evidence type="ECO:0000256" key="3">
    <source>
        <dbReference type="ARBA" id="ARBA00011532"/>
    </source>
</evidence>
<dbReference type="GO" id="GO:0017109">
    <property type="term" value="C:glutamate-cysteine ligase complex"/>
    <property type="evidence" value="ECO:0007669"/>
    <property type="project" value="TreeGrafter"/>
</dbReference>
<evidence type="ECO:0000256" key="7">
    <source>
        <dbReference type="ARBA" id="ARBA00031732"/>
    </source>
</evidence>
<evidence type="ECO:0000256" key="6">
    <source>
        <dbReference type="ARBA" id="ARBA00031154"/>
    </source>
</evidence>
<dbReference type="InterPro" id="IPR036812">
    <property type="entry name" value="NAD(P)_OxRdtase_dom_sf"/>
</dbReference>
<dbReference type="InterPro" id="IPR032963">
    <property type="entry name" value="Gclm"/>
</dbReference>
<keyword evidence="4" id="KW-0317">Glutathione biosynthesis</keyword>
<accession>A0A8H7RG06</accession>
<dbReference type="SUPFAM" id="SSF51430">
    <property type="entry name" value="NAD(P)-linked oxidoreductase"/>
    <property type="match status" value="1"/>
</dbReference>
<dbReference type="UniPathway" id="UPA00142">
    <property type="reaction ID" value="UER00209"/>
</dbReference>
<comment type="similarity">
    <text evidence="2">Belongs to the aldo/keto reductase family. Glutamate--cysteine ligase light chain subfamily.</text>
</comment>
<dbReference type="EMBL" id="JAEPRD010000013">
    <property type="protein sequence ID" value="KAG2209943.1"/>
    <property type="molecule type" value="Genomic_DNA"/>
</dbReference>
<dbReference type="GO" id="GO:0030234">
    <property type="term" value="F:enzyme regulator activity"/>
    <property type="evidence" value="ECO:0007669"/>
    <property type="project" value="TreeGrafter"/>
</dbReference>
<comment type="caution">
    <text evidence="9">The sequence shown here is derived from an EMBL/GenBank/DDBJ whole genome shotgun (WGS) entry which is preliminary data.</text>
</comment>
<organism evidence="9 10">
    <name type="scientific">Mucor saturninus</name>
    <dbReference type="NCBI Taxonomy" id="64648"/>
    <lineage>
        <taxon>Eukaryota</taxon>
        <taxon>Fungi</taxon>
        <taxon>Fungi incertae sedis</taxon>
        <taxon>Mucoromycota</taxon>
        <taxon>Mucoromycotina</taxon>
        <taxon>Mucoromycetes</taxon>
        <taxon>Mucorales</taxon>
        <taxon>Mucorineae</taxon>
        <taxon>Mucoraceae</taxon>
        <taxon>Mucor</taxon>
    </lineage>
</organism>
<proteinExistence type="inferred from homology"/>
<comment type="subunit">
    <text evidence="3">Heterodimer of a catalytic heavy chain and a regulatory light chain.</text>
</comment>
<protein>
    <recommendedName>
        <fullName evidence="7">GCS light chain</fullName>
    </recommendedName>
    <alternativeName>
        <fullName evidence="5">Gamma-ECS regulatory subunit</fullName>
    </alternativeName>
    <alternativeName>
        <fullName evidence="8">Gamma-glutamylcysteine synthetase regulatory subunit</fullName>
    </alternativeName>
    <alternativeName>
        <fullName evidence="6">Glutamate--cysteine ligase modifier subunit</fullName>
    </alternativeName>
</protein>
<evidence type="ECO:0000256" key="4">
    <source>
        <dbReference type="ARBA" id="ARBA00022684"/>
    </source>
</evidence>
<dbReference type="PANTHER" id="PTHR13295">
    <property type="entry name" value="GLUTAMATE CYSTEINE LIGASE REGULATORY SUBUNIT"/>
    <property type="match status" value="1"/>
</dbReference>
<dbReference type="GO" id="GO:0006750">
    <property type="term" value="P:glutathione biosynthetic process"/>
    <property type="evidence" value="ECO:0007669"/>
    <property type="project" value="UniProtKB-UniPathway"/>
</dbReference>